<evidence type="ECO:0000256" key="2">
    <source>
        <dbReference type="SAM" id="Coils"/>
    </source>
</evidence>
<dbReference type="InterPro" id="IPR003409">
    <property type="entry name" value="MORN"/>
</dbReference>
<keyword evidence="1" id="KW-0677">Repeat</keyword>
<protein>
    <recommendedName>
        <fullName evidence="5">MORN repeat protein</fullName>
    </recommendedName>
</protein>
<gene>
    <name evidence="3" type="ORF">H8923_13215</name>
</gene>
<dbReference type="EMBL" id="JACRWE010000006">
    <property type="protein sequence ID" value="MBC5997726.1"/>
    <property type="molecule type" value="Genomic_DNA"/>
</dbReference>
<dbReference type="Gene3D" id="2.20.110.10">
    <property type="entry name" value="Histone H3 K4-specific methyltransferase SET7/9 N-terminal domain"/>
    <property type="match status" value="3"/>
</dbReference>
<evidence type="ECO:0000313" key="4">
    <source>
        <dbReference type="Proteomes" id="UP000609849"/>
    </source>
</evidence>
<evidence type="ECO:0008006" key="5">
    <source>
        <dbReference type="Google" id="ProtNLM"/>
    </source>
</evidence>
<sequence>MNLSKEYIDIYNNYMKYINEIKRECRSIEHMKNRVLKKDKKASEEEIKALEKNIVDSETVEFKPQNKIYKFSNGDIYIGKIINGKINGEGAYIVSSEESIGFEYIGEFNDDAKEGRGICTFTNGNIYTGGFKSDVMDGIGQMIYRNNDEYIGGWLKGHKHGQGIYRWSEGTIYIGDFKKNKREGQGICYDKEGNVIYDGEWKNNLTHGEGTYIWNEGKRYVGEFLNGKRHGYGTFYLNNELVYQGTWKYDKPSIFDKTLDEIFSFKL</sequence>
<proteinExistence type="predicted"/>
<dbReference type="Pfam" id="PF02493">
    <property type="entry name" value="MORN"/>
    <property type="match status" value="8"/>
</dbReference>
<feature type="coiled-coil region" evidence="2">
    <location>
        <begin position="33"/>
        <end position="60"/>
    </location>
</feature>
<name>A0ABR7JS46_9FIRM</name>
<reference evidence="3 4" key="1">
    <citation type="submission" date="2020-08" db="EMBL/GenBank/DDBJ databases">
        <authorList>
            <person name="Liu C."/>
            <person name="Sun Q."/>
        </authorList>
    </citation>
    <scope>NUCLEOTIDE SEQUENCE [LARGE SCALE GENOMIC DNA]</scope>
    <source>
        <strain evidence="3 4">NSJ-18</strain>
    </source>
</reference>
<dbReference type="PANTHER" id="PTHR23084">
    <property type="entry name" value="PHOSPHATIDYLINOSITOL-4-PHOSPHATE 5-KINASE RELATED"/>
    <property type="match status" value="1"/>
</dbReference>
<evidence type="ECO:0000256" key="1">
    <source>
        <dbReference type="ARBA" id="ARBA00022737"/>
    </source>
</evidence>
<keyword evidence="4" id="KW-1185">Reference proteome</keyword>
<dbReference type="SUPFAM" id="SSF82185">
    <property type="entry name" value="Histone H3 K4-specific methyltransferase SET7/9 N-terminal domain"/>
    <property type="match status" value="2"/>
</dbReference>
<dbReference type="SMART" id="SM00698">
    <property type="entry name" value="MORN"/>
    <property type="match status" value="7"/>
</dbReference>
<keyword evidence="2" id="KW-0175">Coiled coil</keyword>
<organism evidence="3 4">
    <name type="scientific">Romboutsia faecis</name>
    <dbReference type="NCBI Taxonomy" id="2764597"/>
    <lineage>
        <taxon>Bacteria</taxon>
        <taxon>Bacillati</taxon>
        <taxon>Bacillota</taxon>
        <taxon>Clostridia</taxon>
        <taxon>Peptostreptococcales</taxon>
        <taxon>Peptostreptococcaceae</taxon>
        <taxon>Romboutsia</taxon>
    </lineage>
</organism>
<dbReference type="Proteomes" id="UP000609849">
    <property type="component" value="Unassembled WGS sequence"/>
</dbReference>
<dbReference type="RefSeq" id="WP_153972329.1">
    <property type="nucleotide sequence ID" value="NZ_JACRWE010000006.1"/>
</dbReference>
<comment type="caution">
    <text evidence="3">The sequence shown here is derived from an EMBL/GenBank/DDBJ whole genome shotgun (WGS) entry which is preliminary data.</text>
</comment>
<evidence type="ECO:0000313" key="3">
    <source>
        <dbReference type="EMBL" id="MBC5997726.1"/>
    </source>
</evidence>
<accession>A0ABR7JS46</accession>
<dbReference type="PANTHER" id="PTHR23084:SF263">
    <property type="entry name" value="MORN REPEAT-CONTAINING PROTEIN 1"/>
    <property type="match status" value="1"/>
</dbReference>